<evidence type="ECO:0000313" key="3">
    <source>
        <dbReference type="EMBL" id="MFC5970476.1"/>
    </source>
</evidence>
<evidence type="ECO:0000259" key="1">
    <source>
        <dbReference type="Pfam" id="PF21476"/>
    </source>
</evidence>
<feature type="domain" description="PF0610-like winged HTH N-terminal" evidence="1">
    <location>
        <begin position="7"/>
        <end position="56"/>
    </location>
</feature>
<dbReference type="EMBL" id="JBHSQH010000001">
    <property type="protein sequence ID" value="MFC5970476.1"/>
    <property type="molecule type" value="Genomic_DNA"/>
</dbReference>
<dbReference type="SUPFAM" id="SSF46785">
    <property type="entry name" value="Winged helix' DNA-binding domain"/>
    <property type="match status" value="1"/>
</dbReference>
<feature type="domain" description="PF0610-like rubredoxin-like zinc beta-ribbon C-terminal" evidence="2">
    <location>
        <begin position="59"/>
        <end position="96"/>
    </location>
</feature>
<accession>A0ABD5RJ38</accession>
<name>A0ABD5RJ38_9EURY</name>
<dbReference type="RefSeq" id="WP_247419693.1">
    <property type="nucleotide sequence ID" value="NZ_JALLGW010000002.1"/>
</dbReference>
<dbReference type="InterPro" id="IPR036390">
    <property type="entry name" value="WH_DNA-bd_sf"/>
</dbReference>
<evidence type="ECO:0000313" key="4">
    <source>
        <dbReference type="Proteomes" id="UP001596099"/>
    </source>
</evidence>
<proteinExistence type="predicted"/>
<keyword evidence="4" id="KW-1185">Reference proteome</keyword>
<dbReference type="AlphaFoldDB" id="A0ABD5RJ38"/>
<dbReference type="Pfam" id="PF23470">
    <property type="entry name" value="Zn_ribbon_PF0610"/>
    <property type="match status" value="1"/>
</dbReference>
<dbReference type="InterPro" id="IPR049159">
    <property type="entry name" value="PF0610-like_wHTH_N"/>
</dbReference>
<dbReference type="Pfam" id="PF21476">
    <property type="entry name" value="PF0610-like_N"/>
    <property type="match status" value="1"/>
</dbReference>
<organism evidence="3 4">
    <name type="scientific">Halomarina salina</name>
    <dbReference type="NCBI Taxonomy" id="1872699"/>
    <lineage>
        <taxon>Archaea</taxon>
        <taxon>Methanobacteriati</taxon>
        <taxon>Methanobacteriota</taxon>
        <taxon>Stenosarchaea group</taxon>
        <taxon>Halobacteria</taxon>
        <taxon>Halobacteriales</taxon>
        <taxon>Natronomonadaceae</taxon>
        <taxon>Halomarina</taxon>
    </lineage>
</organism>
<gene>
    <name evidence="3" type="ORF">ACFPYI_03955</name>
</gene>
<sequence>MRAEEETTRQRIADRLRDDPAPAGALAREFGVRTATVFSHVEHISKSLDPSDEQLLAAPPECRDCGFTDFDDLINRPSRCPECKSESVDEPVFTIE</sequence>
<dbReference type="InterPro" id="IPR057022">
    <property type="entry name" value="PF0610-like_Zn_ribbon_C"/>
</dbReference>
<evidence type="ECO:0000259" key="2">
    <source>
        <dbReference type="Pfam" id="PF23470"/>
    </source>
</evidence>
<dbReference type="Proteomes" id="UP001596099">
    <property type="component" value="Unassembled WGS sequence"/>
</dbReference>
<protein>
    <submittedName>
        <fullName evidence="3">Transcriptional regulator</fullName>
    </submittedName>
</protein>
<dbReference type="PANTHER" id="PTHR40663:SF2">
    <property type="entry name" value="TRANSCRIPTIONAL REGULATOR"/>
    <property type="match status" value="1"/>
</dbReference>
<dbReference type="InterPro" id="IPR038767">
    <property type="entry name" value="PF0610-like"/>
</dbReference>
<dbReference type="PANTHER" id="PTHR40663">
    <property type="match status" value="1"/>
</dbReference>
<reference evidence="3 4" key="1">
    <citation type="journal article" date="2019" name="Int. J. Syst. Evol. Microbiol.">
        <title>The Global Catalogue of Microorganisms (GCM) 10K type strain sequencing project: providing services to taxonomists for standard genome sequencing and annotation.</title>
        <authorList>
            <consortium name="The Broad Institute Genomics Platform"/>
            <consortium name="The Broad Institute Genome Sequencing Center for Infectious Disease"/>
            <person name="Wu L."/>
            <person name="Ma J."/>
        </authorList>
    </citation>
    <scope>NUCLEOTIDE SEQUENCE [LARGE SCALE GENOMIC DNA]</scope>
    <source>
        <strain evidence="3 4">CGMCC 1.12543</strain>
    </source>
</reference>
<comment type="caution">
    <text evidence="3">The sequence shown here is derived from an EMBL/GenBank/DDBJ whole genome shotgun (WGS) entry which is preliminary data.</text>
</comment>